<proteinExistence type="predicted"/>
<name>A0A369JBA5_HYPMA</name>
<organism evidence="1 2">
    <name type="scientific">Hypsizygus marmoreus</name>
    <name type="common">White beech mushroom</name>
    <name type="synonym">Agaricus marmoreus</name>
    <dbReference type="NCBI Taxonomy" id="39966"/>
    <lineage>
        <taxon>Eukaryota</taxon>
        <taxon>Fungi</taxon>
        <taxon>Dikarya</taxon>
        <taxon>Basidiomycota</taxon>
        <taxon>Agaricomycotina</taxon>
        <taxon>Agaricomycetes</taxon>
        <taxon>Agaricomycetidae</taxon>
        <taxon>Agaricales</taxon>
        <taxon>Tricholomatineae</taxon>
        <taxon>Lyophyllaceae</taxon>
        <taxon>Hypsizygus</taxon>
    </lineage>
</organism>
<gene>
    <name evidence="1" type="ORF">Hypma_003360</name>
</gene>
<dbReference type="EMBL" id="LUEZ02000132">
    <property type="protein sequence ID" value="RDB16146.1"/>
    <property type="molecule type" value="Genomic_DNA"/>
</dbReference>
<accession>A0A369JBA5</accession>
<dbReference type="AlphaFoldDB" id="A0A369JBA5"/>
<keyword evidence="2" id="KW-1185">Reference proteome</keyword>
<dbReference type="STRING" id="39966.A0A369JBA5"/>
<evidence type="ECO:0000313" key="2">
    <source>
        <dbReference type="Proteomes" id="UP000076154"/>
    </source>
</evidence>
<reference evidence="1" key="1">
    <citation type="submission" date="2018-04" db="EMBL/GenBank/DDBJ databases">
        <title>Whole genome sequencing of Hypsizygus marmoreus.</title>
        <authorList>
            <person name="Choi I.-G."/>
            <person name="Min B."/>
            <person name="Kim J.-G."/>
            <person name="Kim S."/>
            <person name="Oh Y.-L."/>
            <person name="Kong W.-S."/>
            <person name="Park H."/>
            <person name="Jeong J."/>
            <person name="Song E.-S."/>
        </authorList>
    </citation>
    <scope>NUCLEOTIDE SEQUENCE [LARGE SCALE GENOMIC DNA]</scope>
    <source>
        <strain evidence="1">51987-8</strain>
    </source>
</reference>
<evidence type="ECO:0000313" key="1">
    <source>
        <dbReference type="EMBL" id="RDB16146.1"/>
    </source>
</evidence>
<comment type="caution">
    <text evidence="1">The sequence shown here is derived from an EMBL/GenBank/DDBJ whole genome shotgun (WGS) entry which is preliminary data.</text>
</comment>
<dbReference type="OrthoDB" id="2967948at2759"/>
<protein>
    <submittedName>
        <fullName evidence="1">Uncharacterized protein</fullName>
    </submittedName>
</protein>
<dbReference type="InParanoid" id="A0A369JBA5"/>
<dbReference type="Proteomes" id="UP000076154">
    <property type="component" value="Unassembled WGS sequence"/>
</dbReference>
<sequence length="267" mass="29113">MGASRTAPKIARDMTSFKIAMDDLVTLVSLSEIKNKAALLALLEGIIAAGLSSSRHLLSYTEDLQASITIILATAEAAYTTIAASPFTQEGLVCRAMHVFGLCNFDAEAGDKAFIHTLQIFELLIHDLTHANSLTAQSLISLENKMTSVKRLVDEETNEVSEEIGVLLGRLWTVLGGNRGYLHHARSRYHALNQTGEQTKAMKKIVLDVQLELAGIQRNCDRLRSYAAAPLLSSSAVPKKGVVLALSEGCRRLRARIEGTRDLDLKK</sequence>